<feature type="signal peptide" evidence="1">
    <location>
        <begin position="1"/>
        <end position="24"/>
    </location>
</feature>
<dbReference type="RefSeq" id="WP_344665210.1">
    <property type="nucleotide sequence ID" value="NZ_BAAAQN010000008.1"/>
</dbReference>
<dbReference type="EMBL" id="BAAAQN010000008">
    <property type="protein sequence ID" value="GAA2022366.1"/>
    <property type="molecule type" value="Genomic_DNA"/>
</dbReference>
<dbReference type="InterPro" id="IPR032075">
    <property type="entry name" value="PI-PLC-C1"/>
</dbReference>
<dbReference type="InterPro" id="IPR017946">
    <property type="entry name" value="PLC-like_Pdiesterase_TIM-brl"/>
</dbReference>
<comment type="caution">
    <text evidence="2">The sequence shown here is derived from an EMBL/GenBank/DDBJ whole genome shotgun (WGS) entry which is preliminary data.</text>
</comment>
<accession>A0ABN2TWF0</accession>
<sequence length="348" mass="36413">MSGPWLRRLASGAAVVGAAALALAAAIVPAAADTGSAKLSATTGVGVHNTYNQAAYPRLANALDSGTSLIELDTWTDVFGDYWKVSHDNPFGNGNNCVNAAQPSDIYTGSANKDLGSCLDDVKYWLASHTTTGPLTIKIELKQGFEANSGMGPAQLDALINSHLGSLVYRPADLLGSFPNLDAAAKANAWPARSALAGKVIVYVIPGTVELGNPFDTLHTDVEYGTYLKNLAAAGKVSQATIFPTVLGAVAGDPRTQYSDTSIRPWFVVFDGDAATYVNGIDTSWYDTNHYLLTMTDAQNVAPTLSDTAPSQADAQARVALLASKHASIVSNDWTGLPAVLSEVLPRG</sequence>
<name>A0ABN2TWF0_9ACTN</name>
<dbReference type="CDD" id="cd08589">
    <property type="entry name" value="PI-PLCc_SaPLC1_like"/>
    <property type="match status" value="1"/>
</dbReference>
<evidence type="ECO:0000256" key="1">
    <source>
        <dbReference type="SAM" id="SignalP"/>
    </source>
</evidence>
<gene>
    <name evidence="2" type="ORF">GCM10009839_19700</name>
</gene>
<dbReference type="SUPFAM" id="SSF51695">
    <property type="entry name" value="PLC-like phosphodiesterases"/>
    <property type="match status" value="1"/>
</dbReference>
<reference evidence="2 3" key="1">
    <citation type="journal article" date="2019" name="Int. J. Syst. Evol. Microbiol.">
        <title>The Global Catalogue of Microorganisms (GCM) 10K type strain sequencing project: providing services to taxonomists for standard genome sequencing and annotation.</title>
        <authorList>
            <consortium name="The Broad Institute Genomics Platform"/>
            <consortium name="The Broad Institute Genome Sequencing Center for Infectious Disease"/>
            <person name="Wu L."/>
            <person name="Ma J."/>
        </authorList>
    </citation>
    <scope>NUCLEOTIDE SEQUENCE [LARGE SCALE GENOMIC DNA]</scope>
    <source>
        <strain evidence="2 3">JCM 16014</strain>
    </source>
</reference>
<proteinExistence type="predicted"/>
<keyword evidence="3" id="KW-1185">Reference proteome</keyword>
<organism evidence="2 3">
    <name type="scientific">Catenulispora yoronensis</name>
    <dbReference type="NCBI Taxonomy" id="450799"/>
    <lineage>
        <taxon>Bacteria</taxon>
        <taxon>Bacillati</taxon>
        <taxon>Actinomycetota</taxon>
        <taxon>Actinomycetes</taxon>
        <taxon>Catenulisporales</taxon>
        <taxon>Catenulisporaceae</taxon>
        <taxon>Catenulispora</taxon>
    </lineage>
</organism>
<keyword evidence="1" id="KW-0732">Signal</keyword>
<dbReference type="Proteomes" id="UP001500751">
    <property type="component" value="Unassembled WGS sequence"/>
</dbReference>
<protein>
    <submittedName>
        <fullName evidence="2">Phosphatidylinositol-specific phospholipase C domain-containing protein</fullName>
    </submittedName>
</protein>
<feature type="chain" id="PRO_5045509783" evidence="1">
    <location>
        <begin position="25"/>
        <end position="348"/>
    </location>
</feature>
<evidence type="ECO:0000313" key="2">
    <source>
        <dbReference type="EMBL" id="GAA2022366.1"/>
    </source>
</evidence>
<evidence type="ECO:0000313" key="3">
    <source>
        <dbReference type="Proteomes" id="UP001500751"/>
    </source>
</evidence>
<dbReference type="Gene3D" id="3.20.20.190">
    <property type="entry name" value="Phosphatidylinositol (PI) phosphodiesterase"/>
    <property type="match status" value="1"/>
</dbReference>